<evidence type="ECO:0000256" key="5">
    <source>
        <dbReference type="ARBA" id="ARBA00025773"/>
    </source>
</evidence>
<keyword evidence="8" id="KW-1185">Reference proteome</keyword>
<evidence type="ECO:0000313" key="8">
    <source>
        <dbReference type="Proteomes" id="UP000022910"/>
    </source>
</evidence>
<dbReference type="SMR" id="A0A015I6D7"/>
<evidence type="ECO:0000256" key="1">
    <source>
        <dbReference type="ARBA" id="ARBA00004123"/>
    </source>
</evidence>
<evidence type="ECO:0000313" key="7">
    <source>
        <dbReference type="EMBL" id="EXX52602.1"/>
    </source>
</evidence>
<dbReference type="GO" id="GO:0005666">
    <property type="term" value="C:RNA polymerase III complex"/>
    <property type="evidence" value="ECO:0007669"/>
    <property type="project" value="TreeGrafter"/>
</dbReference>
<sequence length="178" mass="20082">MSDYGDDYDAPDDAGYEELPEDDYNEPDILEEELEPELPNGFGGDEVREGGINVQNGVAILTNGAEGTEMDVNKQVTVEKEKVTTPYMTKYEKARILGTRALQISMNAPILVPRENETDPLEIAKKELRFKKIPLMIRRYLPDGSFEDWNVRDLIIPEDEDYGRTTNPGQGQSSQPLQ</sequence>
<evidence type="ECO:0000256" key="3">
    <source>
        <dbReference type="ARBA" id="ARBA00023163"/>
    </source>
</evidence>
<dbReference type="InterPro" id="IPR028363">
    <property type="entry name" value="RPB6"/>
</dbReference>
<proteinExistence type="inferred from homology"/>
<dbReference type="GO" id="GO:0003899">
    <property type="term" value="F:DNA-directed RNA polymerase activity"/>
    <property type="evidence" value="ECO:0007669"/>
    <property type="project" value="InterPro"/>
</dbReference>
<dbReference type="STRING" id="1432141.A0A015I6D7"/>
<organism evidence="7 8">
    <name type="scientific">Rhizophagus irregularis (strain DAOM 197198w)</name>
    <name type="common">Glomus intraradices</name>
    <dbReference type="NCBI Taxonomy" id="1432141"/>
    <lineage>
        <taxon>Eukaryota</taxon>
        <taxon>Fungi</taxon>
        <taxon>Fungi incertae sedis</taxon>
        <taxon>Mucoromycota</taxon>
        <taxon>Glomeromycotina</taxon>
        <taxon>Glomeromycetes</taxon>
        <taxon>Glomerales</taxon>
        <taxon>Glomeraceae</taxon>
        <taxon>Rhizophagus</taxon>
    </lineage>
</organism>
<reference evidence="7 8" key="1">
    <citation type="submission" date="2014-02" db="EMBL/GenBank/DDBJ databases">
        <title>Single nucleus genome sequencing reveals high similarity among nuclei of an endomycorrhizal fungus.</title>
        <authorList>
            <person name="Lin K."/>
            <person name="Geurts R."/>
            <person name="Zhang Z."/>
            <person name="Limpens E."/>
            <person name="Saunders D.G."/>
            <person name="Mu D."/>
            <person name="Pang E."/>
            <person name="Cao H."/>
            <person name="Cha H."/>
            <person name="Lin T."/>
            <person name="Zhou Q."/>
            <person name="Shang Y."/>
            <person name="Li Y."/>
            <person name="Ivanov S."/>
            <person name="Sharma T."/>
            <person name="Velzen R.V."/>
            <person name="Ruijter N.D."/>
            <person name="Aanen D.K."/>
            <person name="Win J."/>
            <person name="Kamoun S."/>
            <person name="Bisseling T."/>
            <person name="Huang S."/>
        </authorList>
    </citation>
    <scope>NUCLEOTIDE SEQUENCE [LARGE SCALE GENOMIC DNA]</scope>
    <source>
        <strain evidence="8">DAOM197198w</strain>
    </source>
</reference>
<keyword evidence="4" id="KW-0539">Nucleus</keyword>
<dbReference type="GO" id="GO:0005665">
    <property type="term" value="C:RNA polymerase II, core complex"/>
    <property type="evidence" value="ECO:0007669"/>
    <property type="project" value="InterPro"/>
</dbReference>
<gene>
    <name evidence="7" type="ORF">RirG_251540</name>
</gene>
<dbReference type="GO" id="GO:0042797">
    <property type="term" value="P:tRNA transcription by RNA polymerase III"/>
    <property type="evidence" value="ECO:0007669"/>
    <property type="project" value="TreeGrafter"/>
</dbReference>
<dbReference type="InterPro" id="IPR006110">
    <property type="entry name" value="Pol_omega/Rpo6/RPB6"/>
</dbReference>
<protein>
    <submittedName>
        <fullName evidence="7">Rpo26p</fullName>
    </submittedName>
</protein>
<dbReference type="InterPro" id="IPR020708">
    <property type="entry name" value="DNA-dir_RNA_polK_14-18kDa_CS"/>
</dbReference>
<dbReference type="OrthoDB" id="259769at2759"/>
<dbReference type="AlphaFoldDB" id="A0A015I6D7"/>
<dbReference type="Proteomes" id="UP000022910">
    <property type="component" value="Unassembled WGS sequence"/>
</dbReference>
<dbReference type="GO" id="GO:0003677">
    <property type="term" value="F:DNA binding"/>
    <property type="evidence" value="ECO:0007669"/>
    <property type="project" value="InterPro"/>
</dbReference>
<dbReference type="EMBL" id="JEMT01029266">
    <property type="protein sequence ID" value="EXX52602.1"/>
    <property type="molecule type" value="Genomic_DNA"/>
</dbReference>
<comment type="similarity">
    <text evidence="5">Belongs to the archaeal Rpo6/eukaryotic RPB6 RNA polymerase subunit family.</text>
</comment>
<dbReference type="GO" id="GO:0006366">
    <property type="term" value="P:transcription by RNA polymerase II"/>
    <property type="evidence" value="ECO:0007669"/>
    <property type="project" value="TreeGrafter"/>
</dbReference>
<evidence type="ECO:0000256" key="2">
    <source>
        <dbReference type="ARBA" id="ARBA00022478"/>
    </source>
</evidence>
<dbReference type="PANTHER" id="PTHR47227:SF5">
    <property type="entry name" value="DNA-DIRECTED RNA POLYMERASES I, II, AND III SUBUNIT RPABC2"/>
    <property type="match status" value="1"/>
</dbReference>
<dbReference type="SUPFAM" id="SSF63562">
    <property type="entry name" value="RPB6/omega subunit-like"/>
    <property type="match status" value="1"/>
</dbReference>
<evidence type="ECO:0000256" key="4">
    <source>
        <dbReference type="ARBA" id="ARBA00023242"/>
    </source>
</evidence>
<dbReference type="GO" id="GO:0006360">
    <property type="term" value="P:transcription by RNA polymerase I"/>
    <property type="evidence" value="ECO:0007669"/>
    <property type="project" value="TreeGrafter"/>
</dbReference>
<feature type="region of interest" description="Disordered" evidence="6">
    <location>
        <begin position="1"/>
        <end position="28"/>
    </location>
</feature>
<feature type="compositionally biased region" description="Polar residues" evidence="6">
    <location>
        <begin position="164"/>
        <end position="178"/>
    </location>
</feature>
<dbReference type="InterPro" id="IPR006111">
    <property type="entry name" value="Rpo6/Rpb6"/>
</dbReference>
<dbReference type="GO" id="GO:0005736">
    <property type="term" value="C:RNA polymerase I complex"/>
    <property type="evidence" value="ECO:0007669"/>
    <property type="project" value="TreeGrafter"/>
</dbReference>
<comment type="subcellular location">
    <subcellularLocation>
        <location evidence="1">Nucleus</location>
    </subcellularLocation>
</comment>
<accession>A0A015I6D7</accession>
<dbReference type="PIRSF" id="PIRSF000778">
    <property type="entry name" value="RpoK/RPB6"/>
    <property type="match status" value="1"/>
</dbReference>
<dbReference type="Pfam" id="PF01192">
    <property type="entry name" value="RNA_pol_Rpb6"/>
    <property type="match status" value="1"/>
</dbReference>
<dbReference type="PROSITE" id="PS01111">
    <property type="entry name" value="RNA_POL_K_14KD"/>
    <property type="match status" value="1"/>
</dbReference>
<keyword evidence="3" id="KW-0804">Transcription</keyword>
<dbReference type="PIRSF" id="PIRSF500154">
    <property type="entry name" value="RPB6"/>
    <property type="match status" value="1"/>
</dbReference>
<dbReference type="NCBIfam" id="NF002208">
    <property type="entry name" value="PRK01099.1-3"/>
    <property type="match status" value="1"/>
</dbReference>
<keyword evidence="2" id="KW-0240">DNA-directed RNA polymerase</keyword>
<dbReference type="InterPro" id="IPR036161">
    <property type="entry name" value="RPB6/omega-like_sf"/>
</dbReference>
<dbReference type="PANTHER" id="PTHR47227">
    <property type="entry name" value="DNA-DIRECTED RNA POLYMERASE SUBUNIT K"/>
    <property type="match status" value="1"/>
</dbReference>
<dbReference type="Gene3D" id="3.90.940.10">
    <property type="match status" value="1"/>
</dbReference>
<evidence type="ECO:0000256" key="6">
    <source>
        <dbReference type="SAM" id="MobiDB-lite"/>
    </source>
</evidence>
<feature type="region of interest" description="Disordered" evidence="6">
    <location>
        <begin position="159"/>
        <end position="178"/>
    </location>
</feature>
<comment type="caution">
    <text evidence="7">The sequence shown here is derived from an EMBL/GenBank/DDBJ whole genome shotgun (WGS) entry which is preliminary data.</text>
</comment>
<name>A0A015I6D7_RHIIW</name>